<evidence type="ECO:0000313" key="1">
    <source>
        <dbReference type="EMBL" id="WQJ51153.1"/>
    </source>
</evidence>
<dbReference type="Proteomes" id="UP001348805">
    <property type="component" value="Segment"/>
</dbReference>
<evidence type="ECO:0000313" key="2">
    <source>
        <dbReference type="Proteomes" id="UP001348805"/>
    </source>
</evidence>
<organism evidence="1 2">
    <name type="scientific">phage Lak_Megaphage_RVC_AP3_GC26</name>
    <dbReference type="NCBI Taxonomy" id="3109225"/>
    <lineage>
        <taxon>Viruses</taxon>
        <taxon>Duplodnaviria</taxon>
        <taxon>Heunggongvirae</taxon>
        <taxon>Uroviricota</taxon>
        <taxon>Caudoviricetes</taxon>
        <taxon>Caudoviricetes code 15 clade</taxon>
    </lineage>
</organism>
<dbReference type="SUPFAM" id="SSF56300">
    <property type="entry name" value="Metallo-dependent phosphatases"/>
    <property type="match status" value="1"/>
</dbReference>
<keyword evidence="2" id="KW-1185">Reference proteome</keyword>
<reference evidence="1 2" key="1">
    <citation type="submission" date="2023-11" db="EMBL/GenBank/DDBJ databases">
        <authorList>
            <person name="Cook R."/>
            <person name="Crisci M."/>
            <person name="Pye H."/>
            <person name="Adriaenssens E."/>
            <person name="Santini J."/>
        </authorList>
    </citation>
    <scope>NUCLEOTIDE SEQUENCE [LARGE SCALE GENOMIC DNA]</scope>
    <source>
        <strain evidence="1">Lak_Megaphage_RVC_AP3_GC26</strain>
    </source>
</reference>
<dbReference type="EMBL" id="OR769219">
    <property type="protein sequence ID" value="WQJ51153.1"/>
    <property type="molecule type" value="Genomic_DNA"/>
</dbReference>
<sequence length="1564" mass="176927">MAIKLPDTLRTANDTYAIAVSEEIKGGIRGVQTVEDLSRINNALISNGMLVWVEKSKSYYKYTNGTWSILSASASGTPLLTTAQITALRNQGVLPDNYIWIRSKDDIDLEQEGVVNKTYTTSKNGSYVDILFQAIRQLQTEVAKMRNTFKYGMYSCTNKEMAVSNVVNEMVATPADEPLWAIEEDGLSYVYSIDFKEGYNKDDASKNTFALISEINGLIQNVNGTYYDISSTNKQKVYFTHKNTEPIDEEDIEDINIYKDNDGNLPDSVSIMEGMSDPKQFIYMTVTNKKEGAKSYLLDFSVLIEPKRDVSITSNAQRTPIDNINFTNLMPNYVETVNVMLLLNRKMVKETTEGDNKTYTWYGNNYLYVSISDYYTNDVIIEGYYNKNDGRLYKNIQDLGDQYYFSKVYFGMLKLNKFNIYSRYQDFTKFIGETNKVVKPNIPNDSDYRYKVAHITIRSVSDEAELREIKQYLPNNELIWEEKNSVLWIKSKDKVVQIGGTNNGNQNNNNNDSMTQEELIRALKEMGIVYDSNNGLELEQAKVEDITFINSNLSDKYVYSIDSEGNLHSTIVPKISLESRVANKNLYETNKPGSTFTPRGFVANLVCGEKNEQLGIDNNLSASTTGSILNESDRIHISQFYAPLSTDIEEGKIGCSHAFIELSNTSTFDFQLDGCYLHFFSLSDTGVTTYYNLPLKGVIPAGNTFLIRGKKYVDYKNSNVFIKVNTFDMEWFIEKNELIDLTVNTTYNGYALALTYGNTVVDNGAETEISPITTLAKIDVDKSYKYRDNYIDGIIYAYKVANVPTNYRTWAIFNSGYNVLSNSLFRETFLLDPAKQGFQALCSNKKDSSRARHEKNTDFTLLSLANEFIEFPKSDSVKAVSDYSPRASFEHKTVITEKSNIDLNKPNMITCAFGINMLTTRCFNWISGGIFDEFIWVRKKGSNTAWKDCARYESYTSSKCSVVTERSTSEITKKTFNEDNPAEKEAKTYIYDRITGIFPGTTTEYTAHKVIINLPTPSQGTSEYEYCVGRALLDGSPDPAHSNVNELYTFTMYSSAYIPRIYQTSDQQGFHWIEYQVWAGAAKKLNEYINSTKGTQYMPVLLNTGDMTQSGSRISEWYDYYEAGKCLFNHLEQMNVVGNNDLANIDPTLLGNGDDSGKSNSFYFHVFYCYEVDNFGNTAYPIINKKYIPSLYYFGTNDYRFIMINSEITTKCCSDWFGIGNYNIYTGYTIGSGNNTYKTDSTWTPIYDRLFAIMNNFTGKQFITAVHEMPFTVITKANIKYDTQIIAAQRSASGTSLVGSHLNSITAEDTGYGFNWFSRLLEYFAGRGKTKLCIGGHKHTYAMTFPIRENYTYINNGATVDSKTTPMPMSATLNNAIEKSVKWTKKYTYNSETCTFTESASGTNIVNTSKLPYIPTDVKSMTYSGSTSIAQAAKAANGFLPYQYLNTLNTTNAITYLMCQATGYKYSSNKELPAYTQAFSELIPQTTEAEKPAATQKFPMFMDIVLNNTTISYKLISVANVFDSAYLFTQLTYGKANSELKYMKINAGTLYGSWQSNTTNLKTL</sequence>
<name>A0ABZ0YZA0_9CAUD</name>
<protein>
    <submittedName>
        <fullName evidence="1">Uncharacterized protein</fullName>
    </submittedName>
</protein>
<proteinExistence type="predicted"/>
<dbReference type="InterPro" id="IPR029052">
    <property type="entry name" value="Metallo-depent_PP-like"/>
</dbReference>
<accession>A0ABZ0YZA0</accession>